<evidence type="ECO:0000313" key="3">
    <source>
        <dbReference type="Proteomes" id="UP000326950"/>
    </source>
</evidence>
<gene>
    <name evidence="2" type="ORF">BDV40DRAFT_311934</name>
</gene>
<organism evidence="2 3">
    <name type="scientific">Aspergillus tamarii</name>
    <dbReference type="NCBI Taxonomy" id="41984"/>
    <lineage>
        <taxon>Eukaryota</taxon>
        <taxon>Fungi</taxon>
        <taxon>Dikarya</taxon>
        <taxon>Ascomycota</taxon>
        <taxon>Pezizomycotina</taxon>
        <taxon>Eurotiomycetes</taxon>
        <taxon>Eurotiomycetidae</taxon>
        <taxon>Eurotiales</taxon>
        <taxon>Aspergillaceae</taxon>
        <taxon>Aspergillus</taxon>
        <taxon>Aspergillus subgen. Circumdati</taxon>
    </lineage>
</organism>
<keyword evidence="3" id="KW-1185">Reference proteome</keyword>
<evidence type="ECO:0000256" key="1">
    <source>
        <dbReference type="SAM" id="MobiDB-lite"/>
    </source>
</evidence>
<dbReference type="AlphaFoldDB" id="A0A5N6UWC6"/>
<sequence length="394" mass="44737">MPHSVPPASPSNDGSGDSLPDLLADMSLGDSPETEAVERELSRPNLSETQRSPVLEAGPVEQSSAVFDPSAAYITNGSEARDTEHSIDELTRYVIPQQVARLQKPQRFMLDEAHDLYIQGRQFQAKWRIPENGFLNWIALLSGWVEFPAILLLNPSPWDHLSFDEMLRKSPTLSWLQKILQSMGLQLDDVIILDTFPMLQDDLRDDILKRMGPAGRDELARESFALTRATLELVQPRVLISCQCCTRPTNKRWEFFEEDNLAQQLCSSVVRARARRVRELGVNGHRLQVVQGMHPQYVIKRDTTQAEVLVELFTQVFRPFGAWQLRRLAIQQELRDAGATLLSLMAQLRHHIQRYEQLRRQAGGGMDGPVTVEHVEELRTQLGGWECWRSDGAA</sequence>
<dbReference type="Proteomes" id="UP000326950">
    <property type="component" value="Unassembled WGS sequence"/>
</dbReference>
<reference evidence="2 3" key="1">
    <citation type="submission" date="2019-04" db="EMBL/GenBank/DDBJ databases">
        <title>Friends and foes A comparative genomics study of 23 Aspergillus species from section Flavi.</title>
        <authorList>
            <consortium name="DOE Joint Genome Institute"/>
            <person name="Kjaerbolling I."/>
            <person name="Vesth T."/>
            <person name="Frisvad J.C."/>
            <person name="Nybo J.L."/>
            <person name="Theobald S."/>
            <person name="Kildgaard S."/>
            <person name="Isbrandt T."/>
            <person name="Kuo A."/>
            <person name="Sato A."/>
            <person name="Lyhne E.K."/>
            <person name="Kogle M.E."/>
            <person name="Wiebenga A."/>
            <person name="Kun R.S."/>
            <person name="Lubbers R.J."/>
            <person name="Makela M.R."/>
            <person name="Barry K."/>
            <person name="Chovatia M."/>
            <person name="Clum A."/>
            <person name="Daum C."/>
            <person name="Haridas S."/>
            <person name="He G."/>
            <person name="LaButti K."/>
            <person name="Lipzen A."/>
            <person name="Mondo S."/>
            <person name="Riley R."/>
            <person name="Salamov A."/>
            <person name="Simmons B.A."/>
            <person name="Magnuson J.K."/>
            <person name="Henrissat B."/>
            <person name="Mortensen U.H."/>
            <person name="Larsen T.O."/>
            <person name="Devries R.P."/>
            <person name="Grigoriev I.V."/>
            <person name="Machida M."/>
            <person name="Baker S.E."/>
            <person name="Andersen M.R."/>
        </authorList>
    </citation>
    <scope>NUCLEOTIDE SEQUENCE [LARGE SCALE GENOMIC DNA]</scope>
    <source>
        <strain evidence="2 3">CBS 117626</strain>
    </source>
</reference>
<protein>
    <submittedName>
        <fullName evidence="2">Uncharacterized protein</fullName>
    </submittedName>
</protein>
<feature type="region of interest" description="Disordered" evidence="1">
    <location>
        <begin position="1"/>
        <end position="61"/>
    </location>
</feature>
<name>A0A5N6UWC6_ASPTM</name>
<evidence type="ECO:0000313" key="2">
    <source>
        <dbReference type="EMBL" id="KAE8162969.1"/>
    </source>
</evidence>
<proteinExistence type="predicted"/>
<dbReference type="EMBL" id="ML738622">
    <property type="protein sequence ID" value="KAE8162969.1"/>
    <property type="molecule type" value="Genomic_DNA"/>
</dbReference>
<dbReference type="OrthoDB" id="5234614at2759"/>
<accession>A0A5N6UWC6</accession>